<keyword evidence="2" id="KW-0547">Nucleotide-binding</keyword>
<dbReference type="Pfam" id="PF01935">
    <property type="entry name" value="DUF87"/>
    <property type="match status" value="1"/>
</dbReference>
<protein>
    <submittedName>
        <fullName evidence="2">ATP-binding protein</fullName>
    </submittedName>
</protein>
<dbReference type="Gene3D" id="3.40.50.300">
    <property type="entry name" value="P-loop containing nucleotide triphosphate hydrolases"/>
    <property type="match status" value="2"/>
</dbReference>
<keyword evidence="2" id="KW-0067">ATP-binding</keyword>
<sequence length="520" mass="58921">MSLNEVSPRFILSLQPVGHINDGEFKRGGQQITIPPKLVEIASSNLLEAIYSSVPEHKRFSFGKLAQDRRVTVNLDGDRFFNKHIGVVGSTGSGKSSTVAAILQEGIRPSHEQSSSQRLNNSHIIIFDLHSEYSSAFPQANIYGVNSLQLPYWLMNSEELEEMFIESNEQNSHNQVSQFRNAVILNKQLKNSDIPAHQISYDSPLYFSLEEVCNYLYNLNNEVISKKEGEGVPKLSDKTLVYNRKDYYFKEKLSFVPASTAKADKASNGPFYGEFTRFLMRLEARQNDRRLDFLLRPRTEEGEEYSSDDAQVVLEQILGYGKNKANVTILDLGGIPFEVLSVVVSLVARLIFTFAFHFKKIHVDDENEVPFLLVLEEAHNYISKIEGAKYNSVRKAIERVAKEGRKYGVSLMIVSQRPSEISETVFSQCGNFVVMRLTNPTDQNYIQRLLPDSVRGLTGSLSSLEQREALVLGESVVLPSLINVNEISDLPRSTDVAFYAEWKKDWFTDAFEGIIEKWRS</sequence>
<dbReference type="Proteomes" id="UP000823908">
    <property type="component" value="Unassembled WGS sequence"/>
</dbReference>
<organism evidence="2 3">
    <name type="scientific">Candidatus Rothia avistercoris</name>
    <dbReference type="NCBI Taxonomy" id="2840479"/>
    <lineage>
        <taxon>Bacteria</taxon>
        <taxon>Bacillati</taxon>
        <taxon>Actinomycetota</taxon>
        <taxon>Actinomycetes</taxon>
        <taxon>Micrococcales</taxon>
        <taxon>Micrococcaceae</taxon>
        <taxon>Rothia</taxon>
    </lineage>
</organism>
<reference evidence="2" key="1">
    <citation type="journal article" date="2021" name="PeerJ">
        <title>Extensive microbial diversity within the chicken gut microbiome revealed by metagenomics and culture.</title>
        <authorList>
            <person name="Gilroy R."/>
            <person name="Ravi A."/>
            <person name="Getino M."/>
            <person name="Pursley I."/>
            <person name="Horton D.L."/>
            <person name="Alikhan N.F."/>
            <person name="Baker D."/>
            <person name="Gharbi K."/>
            <person name="Hall N."/>
            <person name="Watson M."/>
            <person name="Adriaenssens E.M."/>
            <person name="Foster-Nyarko E."/>
            <person name="Jarju S."/>
            <person name="Secka A."/>
            <person name="Antonio M."/>
            <person name="Oren A."/>
            <person name="Chaudhuri R.R."/>
            <person name="La Ragione R."/>
            <person name="Hildebrand F."/>
            <person name="Pallen M.J."/>
        </authorList>
    </citation>
    <scope>NUCLEOTIDE SEQUENCE</scope>
    <source>
        <strain evidence="2">ChiHjej10B9-4811</strain>
    </source>
</reference>
<dbReference type="InterPro" id="IPR008571">
    <property type="entry name" value="HerA-like"/>
</dbReference>
<evidence type="ECO:0000313" key="3">
    <source>
        <dbReference type="Proteomes" id="UP000823908"/>
    </source>
</evidence>
<dbReference type="PANTHER" id="PTHR42957">
    <property type="entry name" value="HELICASE MJ1565-RELATED"/>
    <property type="match status" value="1"/>
</dbReference>
<dbReference type="EMBL" id="DWUS01000003">
    <property type="protein sequence ID" value="HJD50270.1"/>
    <property type="molecule type" value="Genomic_DNA"/>
</dbReference>
<dbReference type="GO" id="GO:0005524">
    <property type="term" value="F:ATP binding"/>
    <property type="evidence" value="ECO:0007669"/>
    <property type="project" value="UniProtKB-KW"/>
</dbReference>
<dbReference type="InterPro" id="IPR002789">
    <property type="entry name" value="HerA_central"/>
</dbReference>
<reference evidence="2" key="2">
    <citation type="submission" date="2021-04" db="EMBL/GenBank/DDBJ databases">
        <authorList>
            <person name="Gilroy R."/>
        </authorList>
    </citation>
    <scope>NUCLEOTIDE SEQUENCE</scope>
    <source>
        <strain evidence="2">ChiHjej10B9-4811</strain>
    </source>
</reference>
<proteinExistence type="predicted"/>
<gene>
    <name evidence="2" type="ORF">H9908_00135</name>
</gene>
<dbReference type="CDD" id="cd01127">
    <property type="entry name" value="TrwB_TraG_TraD_VirD4"/>
    <property type="match status" value="1"/>
</dbReference>
<feature type="domain" description="Helicase HerA central" evidence="1">
    <location>
        <begin position="62"/>
        <end position="351"/>
    </location>
</feature>
<evidence type="ECO:0000259" key="1">
    <source>
        <dbReference type="Pfam" id="PF01935"/>
    </source>
</evidence>
<accession>A0A9D2ZRQ1</accession>
<name>A0A9D2ZRQ1_9MICC</name>
<dbReference type="InterPro" id="IPR027417">
    <property type="entry name" value="P-loop_NTPase"/>
</dbReference>
<dbReference type="PANTHER" id="PTHR42957:SF1">
    <property type="entry name" value="HELICASE MJ1565-RELATED"/>
    <property type="match status" value="1"/>
</dbReference>
<dbReference type="AlphaFoldDB" id="A0A9D2ZRQ1"/>
<comment type="caution">
    <text evidence="2">The sequence shown here is derived from an EMBL/GenBank/DDBJ whole genome shotgun (WGS) entry which is preliminary data.</text>
</comment>
<evidence type="ECO:0000313" key="2">
    <source>
        <dbReference type="EMBL" id="HJD50270.1"/>
    </source>
</evidence>
<dbReference type="SUPFAM" id="SSF52540">
    <property type="entry name" value="P-loop containing nucleoside triphosphate hydrolases"/>
    <property type="match status" value="1"/>
</dbReference>